<organism evidence="2 3">
    <name type="scientific">Mesorhabditis spiculigera</name>
    <dbReference type="NCBI Taxonomy" id="96644"/>
    <lineage>
        <taxon>Eukaryota</taxon>
        <taxon>Metazoa</taxon>
        <taxon>Ecdysozoa</taxon>
        <taxon>Nematoda</taxon>
        <taxon>Chromadorea</taxon>
        <taxon>Rhabditida</taxon>
        <taxon>Rhabditina</taxon>
        <taxon>Rhabditomorpha</taxon>
        <taxon>Rhabditoidea</taxon>
        <taxon>Rhabditidae</taxon>
        <taxon>Mesorhabditinae</taxon>
        <taxon>Mesorhabditis</taxon>
    </lineage>
</organism>
<keyword evidence="1" id="KW-1133">Transmembrane helix</keyword>
<keyword evidence="1" id="KW-0812">Transmembrane</keyword>
<keyword evidence="3" id="KW-1185">Reference proteome</keyword>
<keyword evidence="1" id="KW-0472">Membrane</keyword>
<feature type="transmembrane region" description="Helical" evidence="1">
    <location>
        <begin position="74"/>
        <end position="92"/>
    </location>
</feature>
<feature type="transmembrane region" description="Helical" evidence="1">
    <location>
        <begin position="98"/>
        <end position="124"/>
    </location>
</feature>
<evidence type="ECO:0000313" key="2">
    <source>
        <dbReference type="EMBL" id="CAJ0584207.1"/>
    </source>
</evidence>
<sequence length="167" mass="18439">MMPKASIIEFIFFCVASLATLLVLGFVACKSHQGPEWTTFRAFLATTAFLGHGILAGLHCAFFGKQWPRRFGQLMGMELIMTALVAVIFGWNNARSPLITTVGLVVCMLMSFGIFNALLMLGAFPLAWKLLNKNDQVVLSEAGTVEEQKLPLEVGDDDVDCRVYPKY</sequence>
<reference evidence="2" key="1">
    <citation type="submission" date="2023-06" db="EMBL/GenBank/DDBJ databases">
        <authorList>
            <person name="Delattre M."/>
        </authorList>
    </citation>
    <scope>NUCLEOTIDE SEQUENCE</scope>
    <source>
        <strain evidence="2">AF72</strain>
    </source>
</reference>
<dbReference type="Proteomes" id="UP001177023">
    <property type="component" value="Unassembled WGS sequence"/>
</dbReference>
<feature type="transmembrane region" description="Helical" evidence="1">
    <location>
        <begin position="7"/>
        <end position="28"/>
    </location>
</feature>
<comment type="caution">
    <text evidence="2">The sequence shown here is derived from an EMBL/GenBank/DDBJ whole genome shotgun (WGS) entry which is preliminary data.</text>
</comment>
<feature type="non-terminal residue" evidence="2">
    <location>
        <position position="1"/>
    </location>
</feature>
<gene>
    <name evidence="2" type="ORF">MSPICULIGERA_LOCUS22268</name>
</gene>
<name>A0AA36GD80_9BILA</name>
<evidence type="ECO:0000256" key="1">
    <source>
        <dbReference type="SAM" id="Phobius"/>
    </source>
</evidence>
<dbReference type="EMBL" id="CATQJA010002688">
    <property type="protein sequence ID" value="CAJ0584207.1"/>
    <property type="molecule type" value="Genomic_DNA"/>
</dbReference>
<accession>A0AA36GD80</accession>
<protein>
    <submittedName>
        <fullName evidence="2">Uncharacterized protein</fullName>
    </submittedName>
</protein>
<evidence type="ECO:0000313" key="3">
    <source>
        <dbReference type="Proteomes" id="UP001177023"/>
    </source>
</evidence>
<dbReference type="AlphaFoldDB" id="A0AA36GD80"/>
<feature type="transmembrane region" description="Helical" evidence="1">
    <location>
        <begin position="40"/>
        <end position="62"/>
    </location>
</feature>
<dbReference type="PROSITE" id="PS51257">
    <property type="entry name" value="PROKAR_LIPOPROTEIN"/>
    <property type="match status" value="1"/>
</dbReference>
<proteinExistence type="predicted"/>